<dbReference type="GO" id="GO:0004810">
    <property type="term" value="F:CCA tRNA nucleotidyltransferase activity"/>
    <property type="evidence" value="ECO:0007669"/>
    <property type="project" value="InterPro"/>
</dbReference>
<dbReference type="InterPro" id="IPR020536">
    <property type="entry name" value="ThiI_AANH"/>
</dbReference>
<organism evidence="4 5">
    <name type="scientific">Leptospirillum ferriphilum YSK</name>
    <dbReference type="NCBI Taxonomy" id="1441628"/>
    <lineage>
        <taxon>Bacteria</taxon>
        <taxon>Pseudomonadati</taxon>
        <taxon>Nitrospirota</taxon>
        <taxon>Nitrospiria</taxon>
        <taxon>Nitrospirales</taxon>
        <taxon>Nitrospiraceae</taxon>
        <taxon>Leptospirillum</taxon>
    </lineage>
</organism>
<dbReference type="Pfam" id="PF02568">
    <property type="entry name" value="ThiI"/>
    <property type="match status" value="1"/>
</dbReference>
<reference evidence="5" key="1">
    <citation type="submission" date="2014-02" db="EMBL/GenBank/DDBJ databases">
        <title>Complete genome sequence and comparative genomic analysis of the nitrogen-fixing bacterium Leptospirillum ferriphilum YSK.</title>
        <authorList>
            <person name="Guo X."/>
            <person name="Yin H."/>
            <person name="Liang Y."/>
            <person name="Hu Q."/>
            <person name="Ma L."/>
            <person name="Xiao Y."/>
            <person name="Zhang X."/>
            <person name="Qiu G."/>
            <person name="Liu X."/>
        </authorList>
    </citation>
    <scope>NUCLEOTIDE SEQUENCE [LARGE SCALE GENOMIC DNA]</scope>
    <source>
        <strain evidence="5">YSK</strain>
    </source>
</reference>
<dbReference type="RefSeq" id="WP_038504412.1">
    <property type="nucleotide sequence ID" value="NZ_CP007243.1"/>
</dbReference>
<gene>
    <name evidence="4" type="ORF">Y981_01695</name>
</gene>
<dbReference type="Proteomes" id="UP000027059">
    <property type="component" value="Chromosome"/>
</dbReference>
<keyword evidence="1" id="KW-0547">Nucleotide-binding</keyword>
<dbReference type="OrthoDB" id="9781887at2"/>
<dbReference type="PANTHER" id="PTHR11933">
    <property type="entry name" value="TRNA 5-METHYLAMINOMETHYL-2-THIOURIDYLATE -METHYLTRANSFERASE"/>
    <property type="match status" value="1"/>
</dbReference>
<evidence type="ECO:0000259" key="3">
    <source>
        <dbReference type="Pfam" id="PF02568"/>
    </source>
</evidence>
<evidence type="ECO:0000256" key="2">
    <source>
        <dbReference type="ARBA" id="ARBA00022840"/>
    </source>
</evidence>
<proteinExistence type="predicted"/>
<accession>A0A059XXF5</accession>
<reference evidence="4 5" key="2">
    <citation type="journal article" date="2015" name="Biomed. Res. Int.">
        <title>Effects of Arsenite Resistance on the Growth and Functional Gene Expression of Leptospirillum ferriphilum and Acidithiobacillus thiooxidans in Pure Culture and Coculture.</title>
        <authorList>
            <person name="Jiang H."/>
            <person name="Liang Y."/>
            <person name="Yin H."/>
            <person name="Xiao Y."/>
            <person name="Guo X."/>
            <person name="Xu Y."/>
            <person name="Hu Q."/>
            <person name="Liu H."/>
            <person name="Liu X."/>
        </authorList>
    </citation>
    <scope>NUCLEOTIDE SEQUENCE [LARGE SCALE GENOMIC DNA]</scope>
    <source>
        <strain evidence="4 5">YSK</strain>
    </source>
</reference>
<protein>
    <submittedName>
        <fullName evidence="4">Thiamine biosynthesis protein</fullName>
    </submittedName>
</protein>
<evidence type="ECO:0000313" key="5">
    <source>
        <dbReference type="Proteomes" id="UP000027059"/>
    </source>
</evidence>
<sequence>MKGLLLLSGGLDSSLAGKLLLEQGVELVALHLESPFGCDTTADTMARELGIPLIRRPKGDRFVEVLKNPAHGYGSVKNPCVDCRILMFTLGREVMEETGTGFLVTGEVVGQRPLSQKKQSMSLIDRDSGMEGQVVRPLSARLLPETAPEKNGWVDRNRLLSLSGRSRKPQLAMARAFAFSHVPSPAGGCLLTDDNFRERLDDFVRFDDPPVVAPLLRFGRHYRFDDAWVIVGRDAHDNEMLDTLIADCGMGFHPAGFNGPGVFFPDPLPHNMEEIATGALRVFGKQIPEDPLPLEAAHGGDRYRVSFSSPAEDSPWRDAEHWRSHWRR</sequence>
<dbReference type="KEGG" id="lfp:Y981_01695"/>
<feature type="domain" description="Thil AANH" evidence="3">
    <location>
        <begin position="2"/>
        <end position="138"/>
    </location>
</feature>
<dbReference type="Gene3D" id="3.40.50.620">
    <property type="entry name" value="HUPs"/>
    <property type="match status" value="1"/>
</dbReference>
<dbReference type="AlphaFoldDB" id="A0A059XXF5"/>
<evidence type="ECO:0000313" key="4">
    <source>
        <dbReference type="EMBL" id="AIA29996.1"/>
    </source>
</evidence>
<dbReference type="InterPro" id="IPR014729">
    <property type="entry name" value="Rossmann-like_a/b/a_fold"/>
</dbReference>
<keyword evidence="5" id="KW-1185">Reference proteome</keyword>
<evidence type="ECO:0000256" key="1">
    <source>
        <dbReference type="ARBA" id="ARBA00022741"/>
    </source>
</evidence>
<dbReference type="HOGENOM" id="CLU_053822_0_0_0"/>
<dbReference type="EMBL" id="CP007243">
    <property type="protein sequence ID" value="AIA29996.1"/>
    <property type="molecule type" value="Genomic_DNA"/>
</dbReference>
<keyword evidence="2" id="KW-0067">ATP-binding</keyword>
<dbReference type="GO" id="GO:0005524">
    <property type="term" value="F:ATP binding"/>
    <property type="evidence" value="ECO:0007669"/>
    <property type="project" value="UniProtKB-KW"/>
</dbReference>
<dbReference type="PANTHER" id="PTHR11933:SF6">
    <property type="entry name" value="THIL AANH DOMAIN-CONTAINING PROTEIN"/>
    <property type="match status" value="1"/>
</dbReference>
<dbReference type="SUPFAM" id="SSF52402">
    <property type="entry name" value="Adenine nucleotide alpha hydrolases-like"/>
    <property type="match status" value="1"/>
</dbReference>
<name>A0A059XXF5_9BACT</name>